<dbReference type="Pfam" id="PF14689">
    <property type="entry name" value="SPOB_a"/>
    <property type="match status" value="1"/>
</dbReference>
<feature type="transmembrane region" description="Helical" evidence="7">
    <location>
        <begin position="55"/>
        <end position="76"/>
    </location>
</feature>
<gene>
    <name evidence="9" type="ORF">EDD79_1002101</name>
</gene>
<dbReference type="Gene3D" id="1.10.287.130">
    <property type="match status" value="1"/>
</dbReference>
<dbReference type="PRINTS" id="PR00344">
    <property type="entry name" value="BCTRLSENSOR"/>
</dbReference>
<organism evidence="9 10">
    <name type="scientific">Serpentinicella alkaliphila</name>
    <dbReference type="NCBI Taxonomy" id="1734049"/>
    <lineage>
        <taxon>Bacteria</taxon>
        <taxon>Bacillati</taxon>
        <taxon>Bacillota</taxon>
        <taxon>Clostridia</taxon>
        <taxon>Peptostreptococcales</taxon>
        <taxon>Natronincolaceae</taxon>
        <taxon>Serpentinicella</taxon>
    </lineage>
</organism>
<dbReference type="SMART" id="SM00387">
    <property type="entry name" value="HATPase_c"/>
    <property type="match status" value="1"/>
</dbReference>
<keyword evidence="6" id="KW-0902">Two-component regulatory system</keyword>
<dbReference type="PANTHER" id="PTHR40448">
    <property type="entry name" value="TWO-COMPONENT SENSOR HISTIDINE KINASE"/>
    <property type="match status" value="1"/>
</dbReference>
<evidence type="ECO:0000313" key="9">
    <source>
        <dbReference type="EMBL" id="TCQ07105.1"/>
    </source>
</evidence>
<sequence>MLLKKITKWLKSFTTLEVYILILLSQIFISLLAVMHYCYRELGLYVDYYETIPSSYLVISLLLLSGSIGGLGLYWFKEMNSIAEQEKTYELQDIKLRQMQEANDLLSSQKHDFLNSLQVIWGLALINDRDKAVSYIQKLTNDLKTDKIEISEINKEEHPYLYTLLINKLHKCKDSNIDMELNLYDLQRLSAINPIDLVNIFGNLIDNAIYEVKKLPVEYRKICIDIYEEYEDINIEIFNKGPKIERHIMDKMFQRGFTTKGEEGTGIGLYNVKNIVEKYGGSIEVVSDEEYGTNFIIRFKNVNLMYTESN</sequence>
<reference evidence="9 10" key="1">
    <citation type="submission" date="2019-03" db="EMBL/GenBank/DDBJ databases">
        <title>Genomic Encyclopedia of Type Strains, Phase IV (KMG-IV): sequencing the most valuable type-strain genomes for metagenomic binning, comparative biology and taxonomic classification.</title>
        <authorList>
            <person name="Goeker M."/>
        </authorList>
    </citation>
    <scope>NUCLEOTIDE SEQUENCE [LARGE SCALE GENOMIC DNA]</scope>
    <source>
        <strain evidence="9 10">DSM 100013</strain>
    </source>
</reference>
<dbReference type="InterPro" id="IPR004358">
    <property type="entry name" value="Sig_transdc_His_kin-like_C"/>
</dbReference>
<evidence type="ECO:0000313" key="10">
    <source>
        <dbReference type="Proteomes" id="UP000295504"/>
    </source>
</evidence>
<dbReference type="SUPFAM" id="SSF55874">
    <property type="entry name" value="ATPase domain of HSP90 chaperone/DNA topoisomerase II/histidine kinase"/>
    <property type="match status" value="1"/>
</dbReference>
<dbReference type="InterPro" id="IPR005467">
    <property type="entry name" value="His_kinase_dom"/>
</dbReference>
<dbReference type="SUPFAM" id="SSF55890">
    <property type="entry name" value="Sporulation response regulatory protein Spo0B"/>
    <property type="match status" value="1"/>
</dbReference>
<keyword evidence="3" id="KW-0597">Phosphoprotein</keyword>
<dbReference type="AlphaFoldDB" id="A0A4R2TZZ7"/>
<evidence type="ECO:0000256" key="2">
    <source>
        <dbReference type="ARBA" id="ARBA00012438"/>
    </source>
</evidence>
<dbReference type="Gene3D" id="3.30.565.10">
    <property type="entry name" value="Histidine kinase-like ATPase, C-terminal domain"/>
    <property type="match status" value="1"/>
</dbReference>
<dbReference type="EC" id="2.7.13.3" evidence="2"/>
<name>A0A4R2TZZ7_9FIRM</name>
<dbReference type="InterPro" id="IPR036890">
    <property type="entry name" value="HATPase_C_sf"/>
</dbReference>
<evidence type="ECO:0000259" key="8">
    <source>
        <dbReference type="PROSITE" id="PS50109"/>
    </source>
</evidence>
<evidence type="ECO:0000256" key="4">
    <source>
        <dbReference type="ARBA" id="ARBA00022679"/>
    </source>
</evidence>
<evidence type="ECO:0000256" key="5">
    <source>
        <dbReference type="ARBA" id="ARBA00022777"/>
    </source>
</evidence>
<dbReference type="EMBL" id="SLYC01000002">
    <property type="protein sequence ID" value="TCQ07105.1"/>
    <property type="molecule type" value="Genomic_DNA"/>
</dbReference>
<evidence type="ECO:0000256" key="7">
    <source>
        <dbReference type="SAM" id="Phobius"/>
    </source>
</evidence>
<dbReference type="GO" id="GO:0000155">
    <property type="term" value="F:phosphorelay sensor kinase activity"/>
    <property type="evidence" value="ECO:0007669"/>
    <property type="project" value="InterPro"/>
</dbReference>
<proteinExistence type="predicted"/>
<keyword evidence="10" id="KW-1185">Reference proteome</keyword>
<accession>A0A4R2TZZ7</accession>
<feature type="domain" description="Histidine kinase" evidence="8">
    <location>
        <begin position="193"/>
        <end position="303"/>
    </location>
</feature>
<keyword evidence="7" id="KW-1133">Transmembrane helix</keyword>
<keyword evidence="7" id="KW-0812">Transmembrane</keyword>
<dbReference type="InterPro" id="IPR039506">
    <property type="entry name" value="SPOB_a"/>
</dbReference>
<comment type="catalytic activity">
    <reaction evidence="1">
        <text>ATP + protein L-histidine = ADP + protein N-phospho-L-histidine.</text>
        <dbReference type="EC" id="2.7.13.3"/>
    </reaction>
</comment>
<dbReference type="Proteomes" id="UP000295504">
    <property type="component" value="Unassembled WGS sequence"/>
</dbReference>
<dbReference type="Pfam" id="PF02518">
    <property type="entry name" value="HATPase_c"/>
    <property type="match status" value="1"/>
</dbReference>
<evidence type="ECO:0000256" key="6">
    <source>
        <dbReference type="ARBA" id="ARBA00023012"/>
    </source>
</evidence>
<keyword evidence="7" id="KW-0472">Membrane</keyword>
<dbReference type="PROSITE" id="PS50109">
    <property type="entry name" value="HIS_KIN"/>
    <property type="match status" value="1"/>
</dbReference>
<dbReference type="GO" id="GO:0042802">
    <property type="term" value="F:identical protein binding"/>
    <property type="evidence" value="ECO:0007669"/>
    <property type="project" value="TreeGrafter"/>
</dbReference>
<comment type="caution">
    <text evidence="9">The sequence shown here is derived from an EMBL/GenBank/DDBJ whole genome shotgun (WGS) entry which is preliminary data.</text>
</comment>
<protein>
    <recommendedName>
        <fullName evidence="2">histidine kinase</fullName>
        <ecNumber evidence="2">2.7.13.3</ecNumber>
    </recommendedName>
</protein>
<keyword evidence="5 9" id="KW-0418">Kinase</keyword>
<evidence type="ECO:0000256" key="1">
    <source>
        <dbReference type="ARBA" id="ARBA00000085"/>
    </source>
</evidence>
<dbReference type="PANTHER" id="PTHR40448:SF1">
    <property type="entry name" value="TWO-COMPONENT SENSOR HISTIDINE KINASE"/>
    <property type="match status" value="1"/>
</dbReference>
<feature type="transmembrane region" description="Helical" evidence="7">
    <location>
        <begin position="12"/>
        <end position="35"/>
    </location>
</feature>
<dbReference type="InterPro" id="IPR003594">
    <property type="entry name" value="HATPase_dom"/>
</dbReference>
<dbReference type="InterPro" id="IPR016120">
    <property type="entry name" value="Sig_transdc_His_kin_SpoOB"/>
</dbReference>
<keyword evidence="4" id="KW-0808">Transferase</keyword>
<evidence type="ECO:0000256" key="3">
    <source>
        <dbReference type="ARBA" id="ARBA00022553"/>
    </source>
</evidence>
<dbReference type="OrthoDB" id="1634477at2"/>